<evidence type="ECO:0000313" key="4">
    <source>
        <dbReference type="EMBL" id="KXG76478.1"/>
    </source>
</evidence>
<feature type="domain" description="SH3b" evidence="3">
    <location>
        <begin position="52"/>
        <end position="94"/>
    </location>
</feature>
<feature type="domain" description="SCP" evidence="2">
    <location>
        <begin position="128"/>
        <end position="243"/>
    </location>
</feature>
<reference evidence="4 5" key="1">
    <citation type="submission" date="2015-12" db="EMBL/GenBank/DDBJ databases">
        <title>Draft genome sequence of the thermoanaerobe Thermotalea metallivorans, an isolate from the runoff channel of the Great Artesian Basin, Australia.</title>
        <authorList>
            <person name="Patel B.K."/>
        </authorList>
    </citation>
    <scope>NUCLEOTIDE SEQUENCE [LARGE SCALE GENOMIC DNA]</scope>
    <source>
        <strain evidence="4 5">B2-1</strain>
    </source>
</reference>
<dbReference type="Pfam" id="PF08239">
    <property type="entry name" value="SH3_3"/>
    <property type="match status" value="1"/>
</dbReference>
<name>A0A140L7F3_9FIRM</name>
<sequence length="246" mass="27746">MKKIFIIFATVILILAACTPVRPQQRPMVTPQASSIFKKGSVEQIKIIADQAPLRTGHSTNYPIIRQLPKNNVYRVLRDREGWYVVETDDGQVGAVEAKQAKPYIEPPSMADQQQNIAQLTPNEEEMLRLLNGERVKRGLNPLKLDMEITKVARLKSQDMIDNNYFSHNSPTYGSPFDMMKQFGIKYIYAGENLAGNPSVANAHESLMNSQGHRENILNPNFTHIGIGIREGSRYGKICTQMFVGR</sequence>
<evidence type="ECO:0000259" key="3">
    <source>
        <dbReference type="Pfam" id="PF08239"/>
    </source>
</evidence>
<dbReference type="InterPro" id="IPR035940">
    <property type="entry name" value="CAP_sf"/>
</dbReference>
<accession>A0A140L7F3</accession>
<dbReference type="STRING" id="520762.AN619_10090"/>
<organism evidence="4 5">
    <name type="scientific">Thermotalea metallivorans</name>
    <dbReference type="NCBI Taxonomy" id="520762"/>
    <lineage>
        <taxon>Bacteria</taxon>
        <taxon>Bacillati</taxon>
        <taxon>Bacillota</taxon>
        <taxon>Clostridia</taxon>
        <taxon>Peptostreptococcales</taxon>
        <taxon>Thermotaleaceae</taxon>
        <taxon>Thermotalea</taxon>
    </lineage>
</organism>
<keyword evidence="1" id="KW-0732">Signal</keyword>
<evidence type="ECO:0000259" key="2">
    <source>
        <dbReference type="Pfam" id="PF00188"/>
    </source>
</evidence>
<dbReference type="AlphaFoldDB" id="A0A140L7F3"/>
<evidence type="ECO:0000256" key="1">
    <source>
        <dbReference type="SAM" id="SignalP"/>
    </source>
</evidence>
<protein>
    <recommendedName>
        <fullName evidence="6">SCP domain-containing protein</fullName>
    </recommendedName>
</protein>
<dbReference type="InterPro" id="IPR014044">
    <property type="entry name" value="CAP_dom"/>
</dbReference>
<dbReference type="PANTHER" id="PTHR31157">
    <property type="entry name" value="SCP DOMAIN-CONTAINING PROTEIN"/>
    <property type="match status" value="1"/>
</dbReference>
<feature type="signal peptide" evidence="1">
    <location>
        <begin position="1"/>
        <end position="23"/>
    </location>
</feature>
<evidence type="ECO:0000313" key="5">
    <source>
        <dbReference type="Proteomes" id="UP000070456"/>
    </source>
</evidence>
<evidence type="ECO:0008006" key="6">
    <source>
        <dbReference type="Google" id="ProtNLM"/>
    </source>
</evidence>
<proteinExistence type="predicted"/>
<keyword evidence="5" id="KW-1185">Reference proteome</keyword>
<feature type="chain" id="PRO_5007491604" description="SCP domain-containing protein" evidence="1">
    <location>
        <begin position="24"/>
        <end position="246"/>
    </location>
</feature>
<dbReference type="CDD" id="cd05379">
    <property type="entry name" value="CAP_bacterial"/>
    <property type="match status" value="1"/>
</dbReference>
<dbReference type="RefSeq" id="WP_068555379.1">
    <property type="nucleotide sequence ID" value="NZ_LOEE01000027.1"/>
</dbReference>
<dbReference type="PATRIC" id="fig|520762.4.peg.1127"/>
<dbReference type="InterPro" id="IPR014258">
    <property type="entry name" value="CAP_domain_YkwD-like"/>
</dbReference>
<dbReference type="Pfam" id="PF00188">
    <property type="entry name" value="CAP"/>
    <property type="match status" value="1"/>
</dbReference>
<dbReference type="SUPFAM" id="SSF55797">
    <property type="entry name" value="PR-1-like"/>
    <property type="match status" value="1"/>
</dbReference>
<comment type="caution">
    <text evidence="4">The sequence shown here is derived from an EMBL/GenBank/DDBJ whole genome shotgun (WGS) entry which is preliminary data.</text>
</comment>
<dbReference type="Gene3D" id="3.40.33.10">
    <property type="entry name" value="CAP"/>
    <property type="match status" value="1"/>
</dbReference>
<dbReference type="NCBIfam" id="TIGR02909">
    <property type="entry name" value="spore_YkwD"/>
    <property type="match status" value="1"/>
</dbReference>
<dbReference type="Proteomes" id="UP000070456">
    <property type="component" value="Unassembled WGS sequence"/>
</dbReference>
<dbReference type="PANTHER" id="PTHR31157:SF1">
    <property type="entry name" value="SCP DOMAIN-CONTAINING PROTEIN"/>
    <property type="match status" value="1"/>
</dbReference>
<dbReference type="PROSITE" id="PS51257">
    <property type="entry name" value="PROKAR_LIPOPROTEIN"/>
    <property type="match status" value="1"/>
</dbReference>
<dbReference type="InterPro" id="IPR003646">
    <property type="entry name" value="SH3-like_bac-type"/>
</dbReference>
<dbReference type="EMBL" id="LOEE01000027">
    <property type="protein sequence ID" value="KXG76478.1"/>
    <property type="molecule type" value="Genomic_DNA"/>
</dbReference>
<gene>
    <name evidence="4" type="ORF">AN619_10090</name>
</gene>